<feature type="chain" id="PRO_5047474052" evidence="1">
    <location>
        <begin position="21"/>
        <end position="579"/>
    </location>
</feature>
<feature type="domain" description="Sulfatase-modifying factor enzyme-like" evidence="2">
    <location>
        <begin position="60"/>
        <end position="386"/>
    </location>
</feature>
<evidence type="ECO:0000256" key="1">
    <source>
        <dbReference type="SAM" id="SignalP"/>
    </source>
</evidence>
<protein>
    <submittedName>
        <fullName evidence="3">Gliding motility lipoprotein GldJ</fullName>
    </submittedName>
</protein>
<dbReference type="InterPro" id="IPR051043">
    <property type="entry name" value="Sulfatase_Mod_Factor_Kinase"/>
</dbReference>
<dbReference type="InterPro" id="IPR019865">
    <property type="entry name" value="Glid_motil-assoc_lipo_GldJ"/>
</dbReference>
<dbReference type="EMBL" id="AP024749">
    <property type="protein sequence ID" value="BCY28243.1"/>
    <property type="molecule type" value="Genomic_DNA"/>
</dbReference>
<evidence type="ECO:0000259" key="2">
    <source>
        <dbReference type="Pfam" id="PF03781"/>
    </source>
</evidence>
<dbReference type="PANTHER" id="PTHR23150:SF19">
    <property type="entry name" value="FORMYLGLYCINE-GENERATING ENZYME"/>
    <property type="match status" value="1"/>
</dbReference>
<dbReference type="Pfam" id="PF03781">
    <property type="entry name" value="FGE-sulfatase"/>
    <property type="match status" value="1"/>
</dbReference>
<dbReference type="PANTHER" id="PTHR23150">
    <property type="entry name" value="SULFATASE MODIFYING FACTOR 1, 2"/>
    <property type="match status" value="1"/>
</dbReference>
<feature type="signal peptide" evidence="1">
    <location>
        <begin position="1"/>
        <end position="20"/>
    </location>
</feature>
<dbReference type="SUPFAM" id="SSF56436">
    <property type="entry name" value="C-type lectin-like"/>
    <property type="match status" value="1"/>
</dbReference>
<keyword evidence="1" id="KW-0732">Signal</keyword>
<dbReference type="InterPro" id="IPR042095">
    <property type="entry name" value="SUMF_sf"/>
</dbReference>
<keyword evidence="3" id="KW-0449">Lipoprotein</keyword>
<dbReference type="RefSeq" id="WP_221259844.1">
    <property type="nucleotide sequence ID" value="NZ_AP024749.1"/>
</dbReference>
<dbReference type="Proteomes" id="UP000825258">
    <property type="component" value="Chromosome"/>
</dbReference>
<gene>
    <name evidence="3" type="primary">gldJ</name>
    <name evidence="3" type="ORF">KK2020170_11110</name>
</gene>
<proteinExistence type="predicted"/>
<dbReference type="Gene3D" id="3.90.1580.10">
    <property type="entry name" value="paralog of FGE (formylglycine-generating enzyme)"/>
    <property type="match status" value="2"/>
</dbReference>
<keyword evidence="4" id="KW-1185">Reference proteome</keyword>
<dbReference type="PROSITE" id="PS51257">
    <property type="entry name" value="PROKAR_LIPOPROTEIN"/>
    <property type="match status" value="1"/>
</dbReference>
<dbReference type="NCBIfam" id="TIGR03524">
    <property type="entry name" value="GldJ"/>
    <property type="match status" value="1"/>
</dbReference>
<organism evidence="3 4">
    <name type="scientific">Flavobacterium okayamense</name>
    <dbReference type="NCBI Taxonomy" id="2830782"/>
    <lineage>
        <taxon>Bacteria</taxon>
        <taxon>Pseudomonadati</taxon>
        <taxon>Bacteroidota</taxon>
        <taxon>Flavobacteriia</taxon>
        <taxon>Flavobacteriales</taxon>
        <taxon>Flavobacteriaceae</taxon>
        <taxon>Flavobacterium</taxon>
    </lineage>
</organism>
<accession>A0ABM7S403</accession>
<sequence>MKIKKMMALNLLLAFAVAIGLSSCSKGSSSKGGSRATGWKINDKNGGFQYNTKYKKQETPPGMVPVEGGTFTMGKVADDPMHDWNNTPSQQHVQSFFMDETEVTNLMYTEYLFWLKTVFPPTEDNYKNIYTGAIPDTLVWRNRLGYNETMTNNYLRHPAYAEYPVVGVNWIQAVEFSKWRTDRVNENILEKNGYLKEDAKINFGEDVTAESTFSTETYLATPKQTYGGKEEVVLRKGTNGRKGEASEEEKNVYAQRSSGLILPEFRLPTEAEWEYAATALVGNREYNIYKGQKKYPWSGQYTRSGKRAYRGDQLANFKQGKGDYGGVAGWSDDGADITNKVKSYPPNDFGLYDMAGNVAEWVADVYRPMVDDEVNDFNYFRGNVYMKNKIGDDGTTEIVTADNITYDTLSNGKIMARNFPGQIAQIPVDENETYLRTQFSTSDNRNYRDGDMPSTRYFRFGGSDEEEGEEGEGENKYIMYDAPQHKIGMTQEQDSLGNPIGEEKFVKEYDKSDTRTSLVDDNVRVYKGGSWRDRAYWLDPAQRRYFPQDMATDYIGFRCAMSKVGPKSNKKSPRGNPKQ</sequence>
<evidence type="ECO:0000313" key="3">
    <source>
        <dbReference type="EMBL" id="BCY28243.1"/>
    </source>
</evidence>
<name>A0ABM7S403_9FLAO</name>
<evidence type="ECO:0000313" key="4">
    <source>
        <dbReference type="Proteomes" id="UP000825258"/>
    </source>
</evidence>
<reference evidence="3 4" key="1">
    <citation type="submission" date="2021-06" db="EMBL/GenBank/DDBJ databases">
        <title>Whole genome sequences of Flavobacterium sp. KK2020170 and assembly.</title>
        <authorList>
            <person name="Kitahara K."/>
            <person name="Miyoshi S."/>
            <person name="Uesaka K."/>
        </authorList>
    </citation>
    <scope>NUCLEOTIDE SEQUENCE [LARGE SCALE GENOMIC DNA]</scope>
    <source>
        <strain evidence="3 4">KK2020170</strain>
    </source>
</reference>
<dbReference type="InterPro" id="IPR005532">
    <property type="entry name" value="SUMF_dom"/>
</dbReference>
<dbReference type="InterPro" id="IPR016187">
    <property type="entry name" value="CTDL_fold"/>
</dbReference>